<feature type="compositionally biased region" description="Basic and acidic residues" evidence="7">
    <location>
        <begin position="1270"/>
        <end position="1294"/>
    </location>
</feature>
<keyword evidence="4" id="KW-0344">Guanine-nucleotide releasing factor</keyword>
<dbReference type="CDD" id="cd11684">
    <property type="entry name" value="DHR2_DOCK"/>
    <property type="match status" value="1"/>
</dbReference>
<feature type="compositionally biased region" description="Polar residues" evidence="7">
    <location>
        <begin position="2054"/>
        <end position="2072"/>
    </location>
</feature>
<feature type="region of interest" description="Disordered" evidence="7">
    <location>
        <begin position="2041"/>
        <end position="2072"/>
    </location>
</feature>
<feature type="compositionally biased region" description="Polar residues" evidence="7">
    <location>
        <begin position="2165"/>
        <end position="2179"/>
    </location>
</feature>
<feature type="compositionally biased region" description="Pro residues" evidence="7">
    <location>
        <begin position="403"/>
        <end position="412"/>
    </location>
</feature>
<dbReference type="CDD" id="cd08679">
    <property type="entry name" value="C2_DOCK180_related"/>
    <property type="match status" value="1"/>
</dbReference>
<dbReference type="InterPro" id="IPR035892">
    <property type="entry name" value="C2_domain_sf"/>
</dbReference>
<dbReference type="SUPFAM" id="SSF48371">
    <property type="entry name" value="ARM repeat"/>
    <property type="match status" value="1"/>
</dbReference>
<evidence type="ECO:0000256" key="2">
    <source>
        <dbReference type="ARBA" id="ARBA00022490"/>
    </source>
</evidence>
<dbReference type="Pfam" id="PF23554">
    <property type="entry name" value="TPR_DOCK"/>
    <property type="match status" value="2"/>
</dbReference>
<feature type="region of interest" description="Disordered" evidence="7">
    <location>
        <begin position="146"/>
        <end position="203"/>
    </location>
</feature>
<dbReference type="InterPro" id="IPR043161">
    <property type="entry name" value="DOCK_C_lobe_A"/>
</dbReference>
<comment type="similarity">
    <text evidence="5">Belongs to the DOCK family.</text>
</comment>
<dbReference type="InterPro" id="IPR032376">
    <property type="entry name" value="DOCK_N"/>
</dbReference>
<dbReference type="PROSITE" id="PS51651">
    <property type="entry name" value="DOCKER"/>
    <property type="match status" value="1"/>
</dbReference>
<evidence type="ECO:0000256" key="7">
    <source>
        <dbReference type="SAM" id="MobiDB-lite"/>
    </source>
</evidence>
<dbReference type="Pfam" id="PF14429">
    <property type="entry name" value="DOCK-C2"/>
    <property type="match status" value="1"/>
</dbReference>
<dbReference type="Gene3D" id="2.60.40.150">
    <property type="entry name" value="C2 domain"/>
    <property type="match status" value="1"/>
</dbReference>
<keyword evidence="11" id="KW-1185">Reference proteome</keyword>
<dbReference type="InterPro" id="IPR046769">
    <property type="entry name" value="DOCKER_Lobe_A"/>
</dbReference>
<evidence type="ECO:0008006" key="12">
    <source>
        <dbReference type="Google" id="ProtNLM"/>
    </source>
</evidence>
<dbReference type="InterPro" id="IPR016024">
    <property type="entry name" value="ARM-type_fold"/>
</dbReference>
<dbReference type="Proteomes" id="UP000193467">
    <property type="component" value="Unassembled WGS sequence"/>
</dbReference>
<feature type="region of interest" description="Disordered" evidence="7">
    <location>
        <begin position="380"/>
        <end position="413"/>
    </location>
</feature>
<dbReference type="GO" id="GO:0031267">
    <property type="term" value="F:small GTPase binding"/>
    <property type="evidence" value="ECO:0007669"/>
    <property type="project" value="TreeGrafter"/>
</dbReference>
<evidence type="ECO:0000256" key="5">
    <source>
        <dbReference type="PROSITE-ProRule" id="PRU00983"/>
    </source>
</evidence>
<dbReference type="InterPro" id="IPR026791">
    <property type="entry name" value="DOCK"/>
</dbReference>
<dbReference type="Gene3D" id="1.20.58.740">
    <property type="match status" value="1"/>
</dbReference>
<feature type="compositionally biased region" description="Gly residues" evidence="7">
    <location>
        <begin position="2189"/>
        <end position="2198"/>
    </location>
</feature>
<evidence type="ECO:0000313" key="10">
    <source>
        <dbReference type="EMBL" id="ORY88957.1"/>
    </source>
</evidence>
<dbReference type="Pfam" id="PF20421">
    <property type="entry name" value="DHR-2_Lobe_C"/>
    <property type="match status" value="1"/>
</dbReference>
<dbReference type="InterPro" id="IPR046770">
    <property type="entry name" value="DOCKER_Lobe_B"/>
</dbReference>
<dbReference type="InterPro" id="IPR043162">
    <property type="entry name" value="DOCK_C_lobe_C"/>
</dbReference>
<dbReference type="GO" id="GO:0005737">
    <property type="term" value="C:cytoplasm"/>
    <property type="evidence" value="ECO:0007669"/>
    <property type="project" value="UniProtKB-SubCell"/>
</dbReference>
<evidence type="ECO:0000313" key="11">
    <source>
        <dbReference type="Proteomes" id="UP000193467"/>
    </source>
</evidence>
<dbReference type="InterPro" id="IPR042455">
    <property type="entry name" value="DOCK_N_sub1"/>
</dbReference>
<dbReference type="GO" id="GO:0007264">
    <property type="term" value="P:small GTPase-mediated signal transduction"/>
    <property type="evidence" value="ECO:0007669"/>
    <property type="project" value="InterPro"/>
</dbReference>
<evidence type="ECO:0000256" key="4">
    <source>
        <dbReference type="ARBA" id="ARBA00022658"/>
    </source>
</evidence>
<evidence type="ECO:0000256" key="1">
    <source>
        <dbReference type="ARBA" id="ARBA00004496"/>
    </source>
</evidence>
<feature type="coiled-coil region" evidence="6">
    <location>
        <begin position="1891"/>
        <end position="1921"/>
    </location>
</feature>
<evidence type="ECO:0000259" key="9">
    <source>
        <dbReference type="PROSITE" id="PS51651"/>
    </source>
</evidence>
<dbReference type="EMBL" id="MCGR01000007">
    <property type="protein sequence ID" value="ORY88957.1"/>
    <property type="molecule type" value="Genomic_DNA"/>
</dbReference>
<feature type="compositionally biased region" description="Polar residues" evidence="7">
    <location>
        <begin position="534"/>
        <end position="550"/>
    </location>
</feature>
<proteinExistence type="inferred from homology"/>
<reference evidence="10 11" key="1">
    <citation type="submission" date="2016-07" db="EMBL/GenBank/DDBJ databases">
        <title>Pervasive Adenine N6-methylation of Active Genes in Fungi.</title>
        <authorList>
            <consortium name="DOE Joint Genome Institute"/>
            <person name="Mondo S.J."/>
            <person name="Dannebaum R.O."/>
            <person name="Kuo R.C."/>
            <person name="Labutti K."/>
            <person name="Haridas S."/>
            <person name="Kuo A."/>
            <person name="Salamov A."/>
            <person name="Ahrendt S.R."/>
            <person name="Lipzen A."/>
            <person name="Sullivan W."/>
            <person name="Andreopoulos W.B."/>
            <person name="Clum A."/>
            <person name="Lindquist E."/>
            <person name="Daum C."/>
            <person name="Ramamoorthy G.K."/>
            <person name="Gryganskyi A."/>
            <person name="Culley D."/>
            <person name="Magnuson J.K."/>
            <person name="James T.Y."/>
            <person name="O'Malley M.A."/>
            <person name="Stajich J.E."/>
            <person name="Spatafora J.W."/>
            <person name="Visel A."/>
            <person name="Grigoriev I.V."/>
        </authorList>
    </citation>
    <scope>NUCLEOTIDE SEQUENCE [LARGE SCALE GENOMIC DNA]</scope>
    <source>
        <strain evidence="10 11">62-1032</strain>
    </source>
</reference>
<dbReference type="Gene3D" id="1.25.40.410">
    <property type="match status" value="1"/>
</dbReference>
<dbReference type="GO" id="GO:0005085">
    <property type="term" value="F:guanyl-nucleotide exchange factor activity"/>
    <property type="evidence" value="ECO:0007669"/>
    <property type="project" value="UniProtKB-KW"/>
</dbReference>
<dbReference type="PANTHER" id="PTHR45653:SF10">
    <property type="entry name" value="MYOBLAST CITY, ISOFORM B"/>
    <property type="match status" value="1"/>
</dbReference>
<feature type="domain" description="DOCKER" evidence="9">
    <location>
        <begin position="1607"/>
        <end position="2028"/>
    </location>
</feature>
<dbReference type="InterPro" id="IPR027007">
    <property type="entry name" value="C2_DOCK-type_domain"/>
</dbReference>
<keyword evidence="3" id="KW-0597">Phosphoprotein</keyword>
<dbReference type="InParanoid" id="A0A1Y2FY03"/>
<gene>
    <name evidence="10" type="ORF">BCR35DRAFT_276017</name>
</gene>
<name>A0A1Y2FY03_9BASI</name>
<dbReference type="Pfam" id="PF20422">
    <property type="entry name" value="DHR-2_Lobe_B"/>
    <property type="match status" value="1"/>
</dbReference>
<feature type="compositionally biased region" description="Polar residues" evidence="7">
    <location>
        <begin position="387"/>
        <end position="400"/>
    </location>
</feature>
<organism evidence="10 11">
    <name type="scientific">Leucosporidium creatinivorum</name>
    <dbReference type="NCBI Taxonomy" id="106004"/>
    <lineage>
        <taxon>Eukaryota</taxon>
        <taxon>Fungi</taxon>
        <taxon>Dikarya</taxon>
        <taxon>Basidiomycota</taxon>
        <taxon>Pucciniomycotina</taxon>
        <taxon>Microbotryomycetes</taxon>
        <taxon>Leucosporidiales</taxon>
        <taxon>Leucosporidium</taxon>
    </lineage>
</organism>
<dbReference type="InterPro" id="IPR027357">
    <property type="entry name" value="DOCKER_dom"/>
</dbReference>
<feature type="domain" description="C2 DOCK-type" evidence="8">
    <location>
        <begin position="684"/>
        <end position="875"/>
    </location>
</feature>
<dbReference type="Pfam" id="PF16172">
    <property type="entry name" value="DOCK_N"/>
    <property type="match status" value="1"/>
</dbReference>
<accession>A0A1Y2FY03</accession>
<comment type="caution">
    <text evidence="10">The sequence shown here is derived from an EMBL/GenBank/DDBJ whole genome shotgun (WGS) entry which is preliminary data.</text>
</comment>
<dbReference type="STRING" id="106004.A0A1Y2FY03"/>
<dbReference type="PROSITE" id="PS51650">
    <property type="entry name" value="C2_DOCK"/>
    <property type="match status" value="1"/>
</dbReference>
<evidence type="ECO:0000256" key="3">
    <source>
        <dbReference type="ARBA" id="ARBA00022553"/>
    </source>
</evidence>
<keyword evidence="2" id="KW-0963">Cytoplasm</keyword>
<feature type="region of interest" description="Disordered" evidence="7">
    <location>
        <begin position="512"/>
        <end position="550"/>
    </location>
</feature>
<dbReference type="InterPro" id="IPR046773">
    <property type="entry name" value="DOCKER_Lobe_C"/>
</dbReference>
<evidence type="ECO:0000259" key="8">
    <source>
        <dbReference type="PROSITE" id="PS51650"/>
    </source>
</evidence>
<dbReference type="PANTHER" id="PTHR45653">
    <property type="entry name" value="DEDICATOR OF CYTOKINESIS"/>
    <property type="match status" value="1"/>
</dbReference>
<evidence type="ECO:0000256" key="6">
    <source>
        <dbReference type="SAM" id="Coils"/>
    </source>
</evidence>
<dbReference type="GO" id="GO:0005886">
    <property type="term" value="C:plasma membrane"/>
    <property type="evidence" value="ECO:0007669"/>
    <property type="project" value="TreeGrafter"/>
</dbReference>
<sequence length="2239" mass="247461">MEGRQPIVMQGRWSRLTSIGYGICVHNFLPVALVEPNINGTTEDRGELNPHQIPLEIGMEVYCFEVFQPSTPSPSTARWFRGFVVSTSPQPHLPLAFDLGAFPTSSEGPSLTDEPQVSVGIFPASHVHIREQLEDAENRLAELAEQAALPPQPAPKPYSRNGGRMEPLQEEDEEEAMSPGEGISDLTGFGANGGTPSKARNRASVASFQGSRLSQYGLGAGADAVDTRPPPPLPNLKCGDETISGQSEPLVDEVACALREWAALLYSHLHRRDYALFESVRNHIDALHVGRKQLLANTLSIDETEKLRKEMVGRLVKGNVEQGLEVIVRHPLWGGLVDVDVDGEIENKAWATVIRMYAMQVSLAYSGTAEGGLSVVPPPVRALDPTASPTTSRRLSNSTLLAPAPPSDPEPTPAQARAKFYHVFLDVRAFVANPCAPGETAELYFSLFSKTDARYVTEEFCIILNHNGAPTHESEGRFDQLRTLFIDLSQHDVQDQIFLVCRIIKNGNIKLTAPSGPATTSPNASRGAFLSPPATAQSETSSFDSNASNTGVDFGLGTKGGMLTVDGSGRQSYRRPFGCAVLEISQFNKSSSSEDESGASTEEHHMPIFTPMSESNFSTLHEDIIASRIKEIEKSPRAEHVAVNVRILYGEATDLVREMPLLLSDVPLTNRLGFSDVVFPDDERNEVYLKLWSGDFSSSAGPSRGLAQIGSSAARNIEVTAEIRTKDGALVDRVLSRGKGEPNVTQYTSMVFRANNAPTWGELVKLEVPVDLMENAHVFFTFRSRGGKDRTVSGTAGERPFAFAYFPLFHDNSAFQTDGAHTLILYRYDRSIATPSTYFQAPSTLERGQLPPLPQAVAKTLQPLKDTMVIRTFLVSTRYTQNETLLKLLRWESELLEEPELLKETLVKVKFCSEVEVCKFLRDIFDALFGILNSVQNQGGEVDDLVFQALVTILGIVADRRFTNFKPVLDVYIDRHFTNSRASSHIIKSLLQLLRSSTSPEAATTLRSSIKVWHHLFKFVVRSREIQRAKDVGMGVTSDHLEATFKRELSALLSAINSMMLSNTPSSIIGTQTLAVQHFASILPDLAKCFSQQELADIAISFCDAVTPKGKIAVWKLVLENQLVNSVIFATPTGRAALVPNLVRWIKPALGKFDEHLLSPKDSQATRDNARVSWIEGIRLAVGVIASVLDVVQQALVDPAIQSSRALLGQEQDNIEYLLGILPRLLDSYREVENLANLDSVERQRSQASVVAAIPVVFASSYPFSLLSHPPEHARREQERARTGKEATPEETKQEWPTLRAGMGEIACAFIALLHLAPRKIFVNALESTLEVEGKENFARLLTQIFRVGKSILENDAYPADWLNINILAHRVIVKIVDPIADFLEREFIPAQQASYTFNTSLWRDFFGMLLRLLASPQLLIEEFSPQKRRAVWRLAGDIRGEGAKTLIRLWDAIGWPEERQGDSKGRSGGYQVQFVPGLVEDVLSLCLSHHDELRRNAVHVLYSMIISEYYLNDDFSVIEAEVIDRLDKLFMSQTKGDEISRAFFVSQLRTLFDESVIDDRLREQVDSFLSSVNSFLDLLLAVRNLPEGEEYQEDRIISTLKLMSFIKALGRSEVFIRYVQRLVTYHVALGNETEAGLTLKLHADLHEWNLTTFVDAIPDLDLPRQTEFARKETLYMRVLDHLSKGKAWETAISICKELQYEYETRSFSYSRLSELLVLQSELYGSILKADRHFGEFFRVAFYGTRFPVSVSGKQFVYRGAPLEKLGGFIERMLNKHPGAQLLKTSTIPSEDIQFADAQYLQITSAAPEPDQESPMFSNPDVPQAIRAYYEQNDTHTFSFTRPVSKDSAGRTRIDNDFTSSWTEKTVLICEDSFPTVLRRSEVVEIRIIDISPIENALNDVESKKKELENLERRYHALSQTVTDRSKVNTNVLSMALNGIVDTPSNQGVPMYRKAFLGADYMAVNPDKAGIIKRLELAIDELVFVIARCLKLHAALCPPEMAHFHDTLERFFEKNFSDEIARLPSNDSAFDPPPVPYTILESTAPSPALGVSHPNPNFANRPTHPGTRSESISISINPSLHQRKPSVSAAAANDSLGLFPGVGGGHKRRESNATVRSTATVTPSRSRQPSFSQAAVNGLNGGGGTPSLKTPSIYSERALDPLSEASGTSPTRSTISSTFSFGRGSVSGESGGGGGAMGRRGSLMSPNGKGVNGAGGERRGSLFSSVFKRKASVTALQEE</sequence>
<comment type="subcellular location">
    <subcellularLocation>
        <location evidence="1">Cytoplasm</location>
    </subcellularLocation>
</comment>
<dbReference type="InterPro" id="IPR056372">
    <property type="entry name" value="TPR_DOCK"/>
</dbReference>
<feature type="region of interest" description="Disordered" evidence="7">
    <location>
        <begin position="1269"/>
        <end position="1294"/>
    </location>
</feature>
<dbReference type="Pfam" id="PF06920">
    <property type="entry name" value="DHR-2_Lobe_A"/>
    <property type="match status" value="1"/>
</dbReference>
<feature type="region of interest" description="Disordered" evidence="7">
    <location>
        <begin position="2095"/>
        <end position="2224"/>
    </location>
</feature>
<keyword evidence="6" id="KW-0175">Coiled coil</keyword>
<dbReference type="Gene3D" id="1.20.1270.350">
    <property type="entry name" value="Dedicator of cytokinesis N-terminal subdomain"/>
    <property type="match status" value="1"/>
</dbReference>
<protein>
    <recommendedName>
        <fullName evidence="12">Cytoplasmic protein</fullName>
    </recommendedName>
</protein>
<dbReference type="OrthoDB" id="18896at2759"/>
<feature type="compositionally biased region" description="Polar residues" evidence="7">
    <location>
        <begin position="2112"/>
        <end position="2135"/>
    </location>
</feature>